<dbReference type="Ensembl" id="ENST00000626589.2">
    <property type="protein sequence ID" value="ENSP00000486066.1"/>
    <property type="gene ID" value="ENSG00000114062.22"/>
</dbReference>
<keyword evidence="2" id="KW-1185">Reference proteome</keyword>
<reference evidence="1 2" key="2">
    <citation type="journal article" date="2004" name="Nature">
        <title>Finishing the euchromatic sequence of the human genome.</title>
        <authorList>
            <consortium name="International Human Genome Sequencing Consortium"/>
        </authorList>
    </citation>
    <scope>NUCLEOTIDE SEQUENCE [LARGE SCALE GENOMIC DNA]</scope>
</reference>
<evidence type="ECO:0000313" key="1">
    <source>
        <dbReference type="Ensembl" id="ENSP00000486066.1"/>
    </source>
</evidence>
<dbReference type="OrthoDB" id="5981550at2759"/>
<gene>
    <name evidence="1" type="primary">UBE3A</name>
</gene>
<dbReference type="Bgee" id="ENSG00000114062">
    <property type="expression patterns" value="Expressed in sperm and 216 other cell types or tissues"/>
</dbReference>
<organism evidence="1 2">
    <name type="scientific">Homo sapiens</name>
    <name type="common">Human</name>
    <dbReference type="NCBI Taxonomy" id="9606"/>
    <lineage>
        <taxon>Eukaryota</taxon>
        <taxon>Metazoa</taxon>
        <taxon>Chordata</taxon>
        <taxon>Craniata</taxon>
        <taxon>Vertebrata</taxon>
        <taxon>Euteleostomi</taxon>
        <taxon>Mammalia</taxon>
        <taxon>Eutheria</taxon>
        <taxon>Euarchontoglires</taxon>
        <taxon>Primates</taxon>
        <taxon>Haplorrhini</taxon>
        <taxon>Catarrhini</taxon>
        <taxon>Hominidae</taxon>
        <taxon>Homo</taxon>
    </lineage>
</organism>
<dbReference type="GeneTree" id="ENSGT00940000155050"/>
<reference evidence="1" key="5">
    <citation type="submission" date="2025-09" db="UniProtKB">
        <authorList>
            <consortium name="Ensembl"/>
        </authorList>
    </citation>
    <scope>IDENTIFICATION</scope>
</reference>
<dbReference type="HGNC" id="HGNC:12496">
    <property type="gene designation" value="UBE3A"/>
</dbReference>
<reference evidence="1 2" key="3">
    <citation type="journal article" date="2006" name="Nature">
        <title>Analysis of the DNA sequence and duplication history of human chromosome 15.</title>
        <authorList>
            <person name="Zody M.C."/>
            <person name="Garber M."/>
            <person name="Sharpe T."/>
            <person name="Young S.K."/>
            <person name="Rowen L."/>
            <person name="O'Neill K."/>
            <person name="Whittaker C.A."/>
            <person name="Kamal M."/>
            <person name="Chang J.L."/>
            <person name="Cuomo C.A."/>
            <person name="Dewar K."/>
            <person name="FitzGerald M.G."/>
            <person name="Kodira C.D."/>
            <person name="Madan A."/>
            <person name="Qin S."/>
            <person name="Yang X."/>
            <person name="Abbasi N."/>
            <person name="Abouelleil A."/>
            <person name="Arachchi H.M."/>
            <person name="Baradarani L."/>
            <person name="Birditt B."/>
            <person name="Bloom S."/>
            <person name="Bloom T."/>
            <person name="Borowsky M.L."/>
            <person name="Burke J."/>
            <person name="Butler J."/>
            <person name="Cook A."/>
            <person name="DeArellano K."/>
            <person name="DeCaprio D."/>
            <person name="Dorris L.III."/>
            <person name="Dors M."/>
            <person name="Eichler E.E."/>
            <person name="Engels R."/>
            <person name="Fahey J."/>
            <person name="Fleetwood P."/>
            <person name="Friedman C."/>
            <person name="Gearin G."/>
            <person name="Hall J.L."/>
            <person name="Hensley G."/>
            <person name="Johnson E."/>
            <person name="Jones C."/>
            <person name="Kamat A."/>
            <person name="Kaur A."/>
            <person name="Locke D.P."/>
            <person name="Madan A."/>
            <person name="Munson G."/>
            <person name="Jaffe D.B."/>
            <person name="Lui A."/>
            <person name="Macdonald P."/>
            <person name="Mauceli E."/>
            <person name="Naylor J.W."/>
            <person name="Nesbitt R."/>
            <person name="Nicol R."/>
            <person name="O'Leary S.B."/>
            <person name="Ratcliffe A."/>
            <person name="Rounsley S."/>
            <person name="She X."/>
            <person name="Sneddon K.M."/>
            <person name="Stewart S."/>
            <person name="Sougnez C."/>
            <person name="Stone S.M."/>
            <person name="Topham K."/>
            <person name="Vincent D."/>
            <person name="Wang S."/>
            <person name="Zimmer A.R."/>
            <person name="Birren B.W."/>
            <person name="Hood L."/>
            <person name="Lander E.S."/>
            <person name="Nusbaum C."/>
        </authorList>
    </citation>
    <scope>NUCLEOTIDE SEQUENCE [LARGE SCALE GENOMIC DNA]</scope>
</reference>
<feature type="non-terminal residue" evidence="1">
    <location>
        <position position="8"/>
    </location>
</feature>
<dbReference type="OpenTargets" id="ENSG00000114062"/>
<dbReference type="VEuPathDB" id="HostDB:ENSG00000114062"/>
<dbReference type="Ensembl" id="ENST00000626589.2">
    <property type="protein sequence ID" value="ENSP00000486066.1"/>
    <property type="gene ID" value="ENSG00000114062.23"/>
</dbReference>
<name>A0A0G2JQQ5_HUMAN</name>
<dbReference type="EMBL" id="AC124997">
    <property type="status" value="NOT_ANNOTATED_CDS"/>
    <property type="molecule type" value="Genomic_DNA"/>
</dbReference>
<sequence>MATACKRS</sequence>
<accession>A0A0G2JQQ5</accession>
<proteinExistence type="predicted"/>
<dbReference type="Antibodypedia" id="9118">
    <property type="antibodies" value="431 antibodies from 38 providers"/>
</dbReference>
<dbReference type="ExpressionAtlas" id="A0A0G2JQQ5">
    <property type="expression patterns" value="baseline and differential"/>
</dbReference>
<reference evidence="1" key="4">
    <citation type="submission" date="2025-08" db="UniProtKB">
        <authorList>
            <consortium name="Ensembl"/>
        </authorList>
    </citation>
    <scope>IDENTIFICATION</scope>
</reference>
<protein>
    <submittedName>
        <fullName evidence="1">Ubiquitin protein ligase E3A</fullName>
    </submittedName>
</protein>
<dbReference type="Proteomes" id="UP000005640">
    <property type="component" value="Chromosome 15"/>
</dbReference>
<dbReference type="ChiTaRS" id="UBE3A">
    <property type="organism name" value="human"/>
</dbReference>
<evidence type="ECO:0000313" key="2">
    <source>
        <dbReference type="Proteomes" id="UP000005640"/>
    </source>
</evidence>
<dbReference type="EMBL" id="AC100774">
    <property type="status" value="NOT_ANNOTATED_CDS"/>
    <property type="molecule type" value="Genomic_DNA"/>
</dbReference>
<reference evidence="1 2" key="1">
    <citation type="journal article" date="2001" name="Nature">
        <title>Initial sequencing and analysis of the human genome.</title>
        <authorList>
            <consortium name="International Human Genome Sequencing Consortium"/>
            <person name="Lander E.S."/>
            <person name="Linton L.M."/>
            <person name="Birren B."/>
            <person name="Nusbaum C."/>
            <person name="Zody M.C."/>
            <person name="Baldwin J."/>
            <person name="Devon K."/>
            <person name="Dewar K."/>
            <person name="Doyle M."/>
            <person name="FitzHugh W."/>
            <person name="Funke R."/>
            <person name="Gage D."/>
            <person name="Harris K."/>
            <person name="Heaford A."/>
            <person name="Howland J."/>
            <person name="Kann L."/>
            <person name="Lehoczky J."/>
            <person name="LeVine R."/>
            <person name="McEwan P."/>
            <person name="McKernan K."/>
            <person name="Meldrim J."/>
            <person name="Mesirov J.P."/>
            <person name="Miranda C."/>
            <person name="Morris W."/>
            <person name="Naylor J."/>
            <person name="Raymond C."/>
            <person name="Rosetti M."/>
            <person name="Santos R."/>
            <person name="Sheridan A."/>
            <person name="Sougnez C."/>
            <person name="Stange-Thomann N."/>
            <person name="Stojanovic N."/>
            <person name="Subramanian A."/>
            <person name="Wyman D."/>
            <person name="Rogers J."/>
            <person name="Sulston J."/>
            <person name="Ainscough R."/>
            <person name="Beck S."/>
            <person name="Bentley D."/>
            <person name="Burton J."/>
            <person name="Clee C."/>
            <person name="Carter N."/>
            <person name="Coulson A."/>
            <person name="Deadman R."/>
            <person name="Deloukas P."/>
            <person name="Dunham A."/>
            <person name="Dunham I."/>
            <person name="Durbin R."/>
            <person name="French L."/>
            <person name="Grafham D."/>
            <person name="Gregory S."/>
            <person name="Hubbard T."/>
            <person name="Humphray S."/>
            <person name="Hunt A."/>
            <person name="Jones M."/>
            <person name="Lloyd C."/>
            <person name="McMurray A."/>
            <person name="Matthews L."/>
            <person name="Mercer S."/>
            <person name="Milne S."/>
            <person name="Mullikin J.C."/>
            <person name="Mungall A."/>
            <person name="Plumb R."/>
            <person name="Ross M."/>
            <person name="Shownkeen R."/>
            <person name="Sims S."/>
            <person name="Waterston R.H."/>
            <person name="Wilson R.K."/>
            <person name="Hillier L.W."/>
            <person name="McPherson J.D."/>
            <person name="Marra M.A."/>
            <person name="Mardis E.R."/>
            <person name="Fulton L.A."/>
            <person name="Chinwalla A.T."/>
            <person name="Pepin K.H."/>
            <person name="Gish W.R."/>
            <person name="Chissoe S.L."/>
            <person name="Wendl M.C."/>
            <person name="Delehaunty K.D."/>
            <person name="Miner T.L."/>
            <person name="Delehaunty A."/>
            <person name="Kramer J.B."/>
            <person name="Cook L.L."/>
            <person name="Fulton R.S."/>
            <person name="Johnson D.L."/>
            <person name="Minx P.J."/>
            <person name="Clifton S.W."/>
            <person name="Hawkins T."/>
            <person name="Branscomb E."/>
            <person name="Predki P."/>
            <person name="Richardson P."/>
            <person name="Wenning S."/>
            <person name="Slezak T."/>
            <person name="Doggett N."/>
            <person name="Cheng J.F."/>
            <person name="Olsen A."/>
            <person name="Lucas S."/>
            <person name="Elkin C."/>
            <person name="Uberbacher E."/>
            <person name="Frazier M."/>
            <person name="Gibbs R.A."/>
            <person name="Muzny D.M."/>
            <person name="Scherer S.E."/>
            <person name="Bouck J.B."/>
            <person name="Sodergren E.J."/>
            <person name="Worley K.C."/>
            <person name="Rives C.M."/>
            <person name="Gorrell J.H."/>
            <person name="Metzker M.L."/>
            <person name="Naylor S.L."/>
            <person name="Kucherlapati R.S."/>
            <person name="Nelson D.L."/>
            <person name="Weinstock G.M."/>
            <person name="Sakaki Y."/>
            <person name="Fujiyama A."/>
            <person name="Hattori M."/>
            <person name="Yada T."/>
            <person name="Toyoda A."/>
            <person name="Itoh T."/>
            <person name="Kawagoe C."/>
            <person name="Watanabe H."/>
            <person name="Totoki Y."/>
            <person name="Taylor T."/>
            <person name="Weissenbach J."/>
            <person name="Heilig R."/>
            <person name="Saurin W."/>
            <person name="Artiguenave F."/>
            <person name="Brottier P."/>
            <person name="Bruls T."/>
            <person name="Pelletier E."/>
            <person name="Robert C."/>
            <person name="Wincker P."/>
            <person name="Smith D.R."/>
            <person name="Doucette-Stamm L."/>
            <person name="Rubenfield M."/>
            <person name="Weinstock K."/>
            <person name="Lee H.M."/>
            <person name="Dubois J."/>
            <person name="Rosenthal A."/>
            <person name="Platzer M."/>
            <person name="Nyakatura G."/>
            <person name="Taudien S."/>
            <person name="Rump A."/>
            <person name="Yang H."/>
            <person name="Yu J."/>
            <person name="Wang J."/>
            <person name="Huang G."/>
            <person name="Gu J."/>
            <person name="Hood L."/>
            <person name="Rowen L."/>
            <person name="Madan A."/>
            <person name="Qin S."/>
            <person name="Davis R.W."/>
            <person name="Federspiel N.A."/>
            <person name="Abola A.P."/>
            <person name="Proctor M.J."/>
            <person name="Myers R.M."/>
            <person name="Schmutz J."/>
            <person name="Dickson M."/>
            <person name="Grimwood J."/>
            <person name="Cox D.R."/>
            <person name="Olson M.V."/>
            <person name="Kaul R."/>
            <person name="Raymond C."/>
            <person name="Shimizu N."/>
            <person name="Kawasaki K."/>
            <person name="Minoshima S."/>
            <person name="Evans G.A."/>
            <person name="Athanasiou M."/>
            <person name="Schultz R."/>
            <person name="Roe B.A."/>
            <person name="Chen F."/>
            <person name="Pan H."/>
            <person name="Ramser J."/>
            <person name="Lehrach H."/>
            <person name="Reinhardt R."/>
            <person name="McCombie W.R."/>
            <person name="de la Bastide M."/>
            <person name="Dedhia N."/>
            <person name="Blocker H."/>
            <person name="Hornischer K."/>
            <person name="Nordsiek G."/>
            <person name="Agarwala R."/>
            <person name="Aravind L."/>
            <person name="Bailey J.A."/>
            <person name="Bateman A."/>
            <person name="Batzoglou S."/>
            <person name="Birney E."/>
            <person name="Bork P."/>
            <person name="Brown D.G."/>
            <person name="Burge C.B."/>
            <person name="Cerutti L."/>
            <person name="Chen H.C."/>
            <person name="Church D."/>
            <person name="Clamp M."/>
            <person name="Copley R.R."/>
            <person name="Doerks T."/>
            <person name="Eddy S.R."/>
            <person name="Eichler E.E."/>
            <person name="Furey T.S."/>
            <person name="Galagan J."/>
            <person name="Gilbert J.G."/>
            <person name="Harmon C."/>
            <person name="Hayashizaki Y."/>
            <person name="Haussler D."/>
            <person name="Hermjakob H."/>
            <person name="Hokamp K."/>
            <person name="Jang W."/>
            <person name="Johnson L.S."/>
            <person name="Jones T.A."/>
            <person name="Kasif S."/>
            <person name="Kaspryzk A."/>
            <person name="Kennedy S."/>
            <person name="Kent W.J."/>
            <person name="Kitts P."/>
            <person name="Koonin E.V."/>
            <person name="Korf I."/>
            <person name="Kulp D."/>
            <person name="Lancet D."/>
            <person name="Lowe T.M."/>
            <person name="McLysaght A."/>
            <person name="Mikkelsen T."/>
            <person name="Moran J.V."/>
            <person name="Mulder N."/>
            <person name="Pollara V.J."/>
            <person name="Ponting C.P."/>
            <person name="Schuler G."/>
            <person name="Schultz J."/>
            <person name="Slater G."/>
            <person name="Smit A.F."/>
            <person name="Stupka E."/>
            <person name="Szustakowski J."/>
            <person name="Thierry-Mieg D."/>
            <person name="Thierry-Mieg J."/>
            <person name="Wagner L."/>
            <person name="Wallis J."/>
            <person name="Wheeler R."/>
            <person name="Williams A."/>
            <person name="Wolf Y.I."/>
            <person name="Wolfe K.H."/>
            <person name="Yang S.P."/>
            <person name="Yeh R.F."/>
            <person name="Collins F."/>
            <person name="Guyer M.S."/>
            <person name="Peterson J."/>
            <person name="Felsenfeld A."/>
            <person name="Wetterstrand K.A."/>
            <person name="Patrinos A."/>
            <person name="Morgan M.J."/>
            <person name="de Jong P."/>
            <person name="Catanese J.J."/>
            <person name="Osoegawa K."/>
            <person name="Shizuya H."/>
            <person name="Choi S."/>
            <person name="Chen Y.J."/>
        </authorList>
    </citation>
    <scope>NUCLEOTIDE SEQUENCE [LARGE SCALE GENOMIC DNA]</scope>
</reference>